<dbReference type="Gene3D" id="2.120.10.30">
    <property type="entry name" value="TolB, C-terminal domain"/>
    <property type="match status" value="1"/>
</dbReference>
<dbReference type="KEGG" id="mcos:GM418_26015"/>
<evidence type="ECO:0000313" key="2">
    <source>
        <dbReference type="Proteomes" id="UP000428260"/>
    </source>
</evidence>
<gene>
    <name evidence="1" type="ORF">GM418_26015</name>
</gene>
<accession>A0A6I6K3J7</accession>
<dbReference type="EMBL" id="CP046401">
    <property type="protein sequence ID" value="QGY46992.1"/>
    <property type="molecule type" value="Genomic_DNA"/>
</dbReference>
<dbReference type="InterPro" id="IPR011042">
    <property type="entry name" value="6-blade_b-propeller_TolB-like"/>
</dbReference>
<protein>
    <submittedName>
        <fullName evidence="1">6-bladed beta-propeller</fullName>
    </submittedName>
</protein>
<dbReference type="AlphaFoldDB" id="A0A6I6K3J7"/>
<evidence type="ECO:0000313" key="1">
    <source>
        <dbReference type="EMBL" id="QGY46992.1"/>
    </source>
</evidence>
<dbReference type="RefSeq" id="WP_158870422.1">
    <property type="nucleotide sequence ID" value="NZ_CP046401.1"/>
</dbReference>
<dbReference type="Pfam" id="PF17170">
    <property type="entry name" value="DUF5128"/>
    <property type="match status" value="1"/>
</dbReference>
<name>A0A6I6K3J7_9BACT</name>
<proteinExistence type="predicted"/>
<sequence length="390" mass="45707">MKKIKIFITLFIGFSVLINAQEAIRIPMGQNIGKSEKIPVSKIAESIRFIPLETNRNCLFDTDISKIEIFEETLFVSDYNYIFRYDLNGKFLNRIGKKGRGPGEYAPAFQSFLIDKINRNLIIFDMNSKRMIKYDFDGNFVKEEKINFLPGKMEWITDDNFAVYNMGFTYEKEPWHDFYILTSDAKTIQKKRFKKESGKRYGLIIYPPVFYRFKGKTRYKNPHENIIYEIDEKGKVSPVYYLDYGKYEKYNDADDVEVQVKNNVGTNRSNPDSFEKIGLLGLSETEDYLFIYYGHQEQRKAGVFDKRENTFYNLFDSDFDLFGFQDDLYNGLPVFPKVGINDSFLITSYTAMEFKEFLKGKGKTESNLKKTSSDLDENNNPVLMLVKLKE</sequence>
<dbReference type="Proteomes" id="UP000428260">
    <property type="component" value="Chromosome"/>
</dbReference>
<organism evidence="1 2">
    <name type="scientific">Maribellus comscasis</name>
    <dbReference type="NCBI Taxonomy" id="2681766"/>
    <lineage>
        <taxon>Bacteria</taxon>
        <taxon>Pseudomonadati</taxon>
        <taxon>Bacteroidota</taxon>
        <taxon>Bacteroidia</taxon>
        <taxon>Marinilabiliales</taxon>
        <taxon>Prolixibacteraceae</taxon>
        <taxon>Maribellus</taxon>
    </lineage>
</organism>
<keyword evidence="2" id="KW-1185">Reference proteome</keyword>
<reference evidence="1 2" key="1">
    <citation type="submission" date="2019-11" db="EMBL/GenBank/DDBJ databases">
        <authorList>
            <person name="Zheng R.K."/>
            <person name="Sun C.M."/>
        </authorList>
    </citation>
    <scope>NUCLEOTIDE SEQUENCE [LARGE SCALE GENOMIC DNA]</scope>
    <source>
        <strain evidence="1 2">WC007</strain>
    </source>
</reference>